<dbReference type="GO" id="GO:0016491">
    <property type="term" value="F:oxidoreductase activity"/>
    <property type="evidence" value="ECO:0007669"/>
    <property type="project" value="InterPro"/>
</dbReference>
<dbReference type="EMBL" id="BCNO01000001">
    <property type="protein sequence ID" value="GAQ94193.1"/>
    <property type="molecule type" value="Genomic_DNA"/>
</dbReference>
<dbReference type="SUPFAM" id="SSF52218">
    <property type="entry name" value="Flavoproteins"/>
    <property type="match status" value="1"/>
</dbReference>
<organism evidence="4 5">
    <name type="scientific">Thermodesulfovibrio aggregans</name>
    <dbReference type="NCBI Taxonomy" id="86166"/>
    <lineage>
        <taxon>Bacteria</taxon>
        <taxon>Pseudomonadati</taxon>
        <taxon>Nitrospirota</taxon>
        <taxon>Thermodesulfovibrionia</taxon>
        <taxon>Thermodesulfovibrionales</taxon>
        <taxon>Thermodesulfovibrionaceae</taxon>
        <taxon>Thermodesulfovibrio</taxon>
    </lineage>
</organism>
<evidence type="ECO:0000256" key="1">
    <source>
        <dbReference type="ARBA" id="ARBA00022630"/>
    </source>
</evidence>
<feature type="domain" description="NADPH-dependent FMN reductase-like" evidence="3">
    <location>
        <begin position="1"/>
        <end position="155"/>
    </location>
</feature>
<dbReference type="Proteomes" id="UP000054976">
    <property type="component" value="Unassembled WGS sequence"/>
</dbReference>
<dbReference type="OrthoDB" id="9805976at2"/>
<dbReference type="PANTHER" id="PTHR43278">
    <property type="entry name" value="NAD(P)H-DEPENDENT FMN-CONTAINING OXIDOREDUCTASE YWQN-RELATED"/>
    <property type="match status" value="1"/>
</dbReference>
<protein>
    <submittedName>
        <fullName evidence="4">Multimeric flavodoxin WrbA</fullName>
    </submittedName>
</protein>
<evidence type="ECO:0000313" key="4">
    <source>
        <dbReference type="EMBL" id="GAQ94193.1"/>
    </source>
</evidence>
<dbReference type="Gene3D" id="3.40.50.360">
    <property type="match status" value="1"/>
</dbReference>
<name>A0A0U9HTS1_9BACT</name>
<accession>A0A0U9HTS1</accession>
<dbReference type="Pfam" id="PF03358">
    <property type="entry name" value="FMN_red"/>
    <property type="match status" value="1"/>
</dbReference>
<proteinExistence type="predicted"/>
<keyword evidence="5" id="KW-1185">Reference proteome</keyword>
<dbReference type="PANTHER" id="PTHR43278:SF4">
    <property type="entry name" value="NAD(P)H-DEPENDENT FMN-CONTAINING OXIDOREDUCTASE YWQN-RELATED"/>
    <property type="match status" value="1"/>
</dbReference>
<reference evidence="5" key="1">
    <citation type="submission" date="2016-01" db="EMBL/GenBank/DDBJ databases">
        <title>Draft genome sequence of Thermodesulfovibrio aggregans strain TGE-P1.</title>
        <authorList>
            <person name="Sekiguchi Y."/>
            <person name="Ohashi A."/>
            <person name="Matsuura N."/>
            <person name="Tourlousse M.D."/>
        </authorList>
    </citation>
    <scope>NUCLEOTIDE SEQUENCE [LARGE SCALE GENOMIC DNA]</scope>
    <source>
        <strain evidence="5">TGE-P1</strain>
    </source>
</reference>
<dbReference type="InterPro" id="IPR051796">
    <property type="entry name" value="ISF_SsuE-like"/>
</dbReference>
<gene>
    <name evidence="4" type="ORF">TAGGR_1372</name>
</gene>
<keyword evidence="2" id="KW-0288">FMN</keyword>
<dbReference type="STRING" id="86166.TAGGR_1372"/>
<sequence>MKILAILGSPRKGNSQILLNKAVEICKQQNHEITLIKACDLNVSGCTACDGCKDTGECIIHDDMDRIYPLLKQAHRIIIASPIFFFGLPAQLKLLIDRCQCLWYEKYVLKRPIPEKEFKRKALNILVGGMKKGQIGVTCAEATLKAFLRTINVNEHRTIFYLGYNEPGSILENTTIDSDLKNAIEELLKND</sequence>
<dbReference type="InterPro" id="IPR005025">
    <property type="entry name" value="FMN_Rdtase-like_dom"/>
</dbReference>
<dbReference type="InterPro" id="IPR029039">
    <property type="entry name" value="Flavoprotein-like_sf"/>
</dbReference>
<evidence type="ECO:0000313" key="5">
    <source>
        <dbReference type="Proteomes" id="UP000054976"/>
    </source>
</evidence>
<dbReference type="AlphaFoldDB" id="A0A0U9HTS1"/>
<evidence type="ECO:0000259" key="3">
    <source>
        <dbReference type="Pfam" id="PF03358"/>
    </source>
</evidence>
<comment type="caution">
    <text evidence="4">The sequence shown here is derived from an EMBL/GenBank/DDBJ whole genome shotgun (WGS) entry which is preliminary data.</text>
</comment>
<evidence type="ECO:0000256" key="2">
    <source>
        <dbReference type="ARBA" id="ARBA00022643"/>
    </source>
</evidence>
<dbReference type="RefSeq" id="WP_059175664.1">
    <property type="nucleotide sequence ID" value="NZ_BCNO01000001.1"/>
</dbReference>
<keyword evidence="1" id="KW-0285">Flavoprotein</keyword>